<reference evidence="2" key="1">
    <citation type="journal article" date="2022" name="Mol. Ecol. Resour.">
        <title>The genomes of chicory, endive, great burdock and yacon provide insights into Asteraceae palaeo-polyploidization history and plant inulin production.</title>
        <authorList>
            <person name="Fan W."/>
            <person name="Wang S."/>
            <person name="Wang H."/>
            <person name="Wang A."/>
            <person name="Jiang F."/>
            <person name="Liu H."/>
            <person name="Zhao H."/>
            <person name="Xu D."/>
            <person name="Zhang Y."/>
        </authorList>
    </citation>
    <scope>NUCLEOTIDE SEQUENCE [LARGE SCALE GENOMIC DNA]</scope>
    <source>
        <strain evidence="2">cv. Yunnan</strain>
    </source>
</reference>
<protein>
    <submittedName>
        <fullName evidence="1">Uncharacterized protein</fullName>
    </submittedName>
</protein>
<evidence type="ECO:0000313" key="1">
    <source>
        <dbReference type="EMBL" id="KAI3827422.1"/>
    </source>
</evidence>
<keyword evidence="2" id="KW-1185">Reference proteome</keyword>
<name>A0ACB9K571_9ASTR</name>
<evidence type="ECO:0000313" key="2">
    <source>
        <dbReference type="Proteomes" id="UP001056120"/>
    </source>
</evidence>
<dbReference type="Proteomes" id="UP001056120">
    <property type="component" value="Linkage Group LG01"/>
</dbReference>
<comment type="caution">
    <text evidence="1">The sequence shown here is derived from an EMBL/GenBank/DDBJ whole genome shotgun (WGS) entry which is preliminary data.</text>
</comment>
<organism evidence="1 2">
    <name type="scientific">Smallanthus sonchifolius</name>
    <dbReference type="NCBI Taxonomy" id="185202"/>
    <lineage>
        <taxon>Eukaryota</taxon>
        <taxon>Viridiplantae</taxon>
        <taxon>Streptophyta</taxon>
        <taxon>Embryophyta</taxon>
        <taxon>Tracheophyta</taxon>
        <taxon>Spermatophyta</taxon>
        <taxon>Magnoliopsida</taxon>
        <taxon>eudicotyledons</taxon>
        <taxon>Gunneridae</taxon>
        <taxon>Pentapetalae</taxon>
        <taxon>asterids</taxon>
        <taxon>campanulids</taxon>
        <taxon>Asterales</taxon>
        <taxon>Asteraceae</taxon>
        <taxon>Asteroideae</taxon>
        <taxon>Heliantheae alliance</taxon>
        <taxon>Millerieae</taxon>
        <taxon>Smallanthus</taxon>
    </lineage>
</organism>
<proteinExistence type="predicted"/>
<dbReference type="EMBL" id="CM042018">
    <property type="protein sequence ID" value="KAI3827422.1"/>
    <property type="molecule type" value="Genomic_DNA"/>
</dbReference>
<sequence length="167" mass="19103">MNKEEEFATSNFGNDKFLDQSGISSPNNLDNNMNQHEESVNRGIKFFTYDELKLATREFGSDTFFGGGHYTKAYKGWVDRTTYSPCKENTGLPIAVIVRHDYINFDSLKVWKAFCHPNLVKLTGLCFKCENPILVYEFMLKGNFEDLIHSGSSLNQSRHNSNIVLLE</sequence>
<reference evidence="1 2" key="2">
    <citation type="journal article" date="2022" name="Mol. Ecol. Resour.">
        <title>The genomes of chicory, endive, great burdock and yacon provide insights into Asteraceae paleo-polyploidization history and plant inulin production.</title>
        <authorList>
            <person name="Fan W."/>
            <person name="Wang S."/>
            <person name="Wang H."/>
            <person name="Wang A."/>
            <person name="Jiang F."/>
            <person name="Liu H."/>
            <person name="Zhao H."/>
            <person name="Xu D."/>
            <person name="Zhang Y."/>
        </authorList>
    </citation>
    <scope>NUCLEOTIDE SEQUENCE [LARGE SCALE GENOMIC DNA]</scope>
    <source>
        <strain evidence="2">cv. Yunnan</strain>
        <tissue evidence="1">Leaves</tissue>
    </source>
</reference>
<accession>A0ACB9K571</accession>
<gene>
    <name evidence="1" type="ORF">L1987_01496</name>
</gene>